<dbReference type="Proteomes" id="UP001187192">
    <property type="component" value="Unassembled WGS sequence"/>
</dbReference>
<feature type="compositionally biased region" description="Polar residues" evidence="1">
    <location>
        <begin position="107"/>
        <end position="117"/>
    </location>
</feature>
<feature type="compositionally biased region" description="Basic and acidic residues" evidence="1">
    <location>
        <begin position="96"/>
        <end position="106"/>
    </location>
</feature>
<proteinExistence type="predicted"/>
<sequence length="127" mass="14514">MSSNDYYDYITRLVRTPSVFTTDVPRYGNAPMFYRNTRVMMPTTRESEGKEADHNNKISHKKHQHSPHFKDTVEVFEYEQSSGDGNVNGNSANRQVCDDDQRKDKNSMPSTGSQSARLSLFKDKSAV</sequence>
<feature type="compositionally biased region" description="Basic and acidic residues" evidence="1">
    <location>
        <begin position="45"/>
        <end position="56"/>
    </location>
</feature>
<comment type="caution">
    <text evidence="2">The sequence shown here is derived from an EMBL/GenBank/DDBJ whole genome shotgun (WGS) entry which is preliminary data.</text>
</comment>
<protein>
    <submittedName>
        <fullName evidence="2">Uncharacterized protein</fullName>
    </submittedName>
</protein>
<evidence type="ECO:0000256" key="1">
    <source>
        <dbReference type="SAM" id="MobiDB-lite"/>
    </source>
</evidence>
<feature type="compositionally biased region" description="Basic residues" evidence="1">
    <location>
        <begin position="57"/>
        <end position="67"/>
    </location>
</feature>
<evidence type="ECO:0000313" key="2">
    <source>
        <dbReference type="EMBL" id="GMN46019.1"/>
    </source>
</evidence>
<organism evidence="2 3">
    <name type="scientific">Ficus carica</name>
    <name type="common">Common fig</name>
    <dbReference type="NCBI Taxonomy" id="3494"/>
    <lineage>
        <taxon>Eukaryota</taxon>
        <taxon>Viridiplantae</taxon>
        <taxon>Streptophyta</taxon>
        <taxon>Embryophyta</taxon>
        <taxon>Tracheophyta</taxon>
        <taxon>Spermatophyta</taxon>
        <taxon>Magnoliopsida</taxon>
        <taxon>eudicotyledons</taxon>
        <taxon>Gunneridae</taxon>
        <taxon>Pentapetalae</taxon>
        <taxon>rosids</taxon>
        <taxon>fabids</taxon>
        <taxon>Rosales</taxon>
        <taxon>Moraceae</taxon>
        <taxon>Ficeae</taxon>
        <taxon>Ficus</taxon>
    </lineage>
</organism>
<accession>A0AA87ZYA0</accession>
<feature type="region of interest" description="Disordered" evidence="1">
    <location>
        <begin position="44"/>
        <end position="127"/>
    </location>
</feature>
<dbReference type="EMBL" id="BTGU01000021">
    <property type="protein sequence ID" value="GMN46019.1"/>
    <property type="molecule type" value="Genomic_DNA"/>
</dbReference>
<keyword evidence="3" id="KW-1185">Reference proteome</keyword>
<name>A0AA87ZYA0_FICCA</name>
<feature type="compositionally biased region" description="Polar residues" evidence="1">
    <location>
        <begin position="79"/>
        <end position="94"/>
    </location>
</feature>
<evidence type="ECO:0000313" key="3">
    <source>
        <dbReference type="Proteomes" id="UP001187192"/>
    </source>
</evidence>
<dbReference type="AlphaFoldDB" id="A0AA87ZYA0"/>
<reference evidence="2" key="1">
    <citation type="submission" date="2023-07" db="EMBL/GenBank/DDBJ databases">
        <title>draft genome sequence of fig (Ficus carica).</title>
        <authorList>
            <person name="Takahashi T."/>
            <person name="Nishimura K."/>
        </authorList>
    </citation>
    <scope>NUCLEOTIDE SEQUENCE</scope>
</reference>
<gene>
    <name evidence="2" type="ORF">TIFTF001_015193</name>
</gene>